<dbReference type="InterPro" id="IPR052175">
    <property type="entry name" value="ComplexI-like_HydComp"/>
</dbReference>
<proteinExistence type="predicted"/>
<feature type="transmembrane region" description="Helical" evidence="7">
    <location>
        <begin position="244"/>
        <end position="264"/>
    </location>
</feature>
<dbReference type="AlphaFoldDB" id="A0A1J5RMJ0"/>
<evidence type="ECO:0000256" key="4">
    <source>
        <dbReference type="ARBA" id="ARBA00022989"/>
    </source>
</evidence>
<feature type="transmembrane region" description="Helical" evidence="7">
    <location>
        <begin position="28"/>
        <end position="50"/>
    </location>
</feature>
<evidence type="ECO:0000256" key="3">
    <source>
        <dbReference type="ARBA" id="ARBA00022692"/>
    </source>
</evidence>
<evidence type="ECO:0000313" key="9">
    <source>
        <dbReference type="EMBL" id="OIQ90739.1"/>
    </source>
</evidence>
<feature type="transmembrane region" description="Helical" evidence="7">
    <location>
        <begin position="74"/>
        <end position="95"/>
    </location>
</feature>
<feature type="transmembrane region" description="Helical" evidence="7">
    <location>
        <begin position="203"/>
        <end position="223"/>
    </location>
</feature>
<keyword evidence="6 7" id="KW-0472">Membrane</keyword>
<feature type="transmembrane region" description="Helical" evidence="7">
    <location>
        <begin position="6"/>
        <end position="21"/>
    </location>
</feature>
<dbReference type="Pfam" id="PF00361">
    <property type="entry name" value="Proton_antipo_M"/>
    <property type="match status" value="1"/>
</dbReference>
<feature type="transmembrane region" description="Helical" evidence="7">
    <location>
        <begin position="304"/>
        <end position="323"/>
    </location>
</feature>
<dbReference type="PANTHER" id="PTHR42682">
    <property type="entry name" value="HYDROGENASE-4 COMPONENT F"/>
    <property type="match status" value="1"/>
</dbReference>
<feature type="transmembrane region" description="Helical" evidence="7">
    <location>
        <begin position="421"/>
        <end position="452"/>
    </location>
</feature>
<dbReference type="EC" id="1.-.-.-" evidence="9"/>
<comment type="subcellular location">
    <subcellularLocation>
        <location evidence="1">Cell membrane</location>
        <topology evidence="1">Multi-pass membrane protein</topology>
    </subcellularLocation>
</comment>
<dbReference type="PRINTS" id="PR01437">
    <property type="entry name" value="NUOXDRDTASE4"/>
</dbReference>
<feature type="transmembrane region" description="Helical" evidence="7">
    <location>
        <begin position="162"/>
        <end position="183"/>
    </location>
</feature>
<dbReference type="GO" id="GO:0008137">
    <property type="term" value="F:NADH dehydrogenase (ubiquinone) activity"/>
    <property type="evidence" value="ECO:0007669"/>
    <property type="project" value="InterPro"/>
</dbReference>
<dbReference type="PANTHER" id="PTHR42682:SF3">
    <property type="entry name" value="FORMATE HYDROGENLYASE SUBUNIT 3-RELATED"/>
    <property type="match status" value="1"/>
</dbReference>
<feature type="transmembrane region" description="Helical" evidence="7">
    <location>
        <begin position="380"/>
        <end position="401"/>
    </location>
</feature>
<evidence type="ECO:0000256" key="5">
    <source>
        <dbReference type="ARBA" id="ARBA00023002"/>
    </source>
</evidence>
<dbReference type="GO" id="GO:0016491">
    <property type="term" value="F:oxidoreductase activity"/>
    <property type="evidence" value="ECO:0007669"/>
    <property type="project" value="UniProtKB-KW"/>
</dbReference>
<dbReference type="GO" id="GO:0005886">
    <property type="term" value="C:plasma membrane"/>
    <property type="evidence" value="ECO:0007669"/>
    <property type="project" value="UniProtKB-SubCell"/>
</dbReference>
<keyword evidence="3 7" id="KW-0812">Transmembrane</keyword>
<sequence length="673" mass="74394">MEMITAFILVILLTILIIPFAEVKWKGIITVAAVIIIAALSAVFAVRALAGENIEYLFRGSLVTDKIPVRIDALSGWFILIINFTFITGAVYGLHYMKAYQSQKINLSLHCISYILVHAGLIAICSLQNTIAFLIAWEVMALSSFILIIFEHNKGETINAGINFLIQAHVCIMFLTLGFIWVAMRMNSYDFNAITLFSTSNSLLTGVALFLCFFIGFAIKAGFVPFHTWLPYAHPVAPSHISGVMSGVIIKIGIYGILRMILLIKTDYLLLGYLIFFISLISGVYGVMLAIIQHNLKKLLAYHSIENIGIIGIGIGLGCIGIGKQNQLLTVLGFAGALMHTLNHSLFKSLLFYSAGNVYQSTHTLNIESMGGLSKRMPKTAFLFLIASLAICGLPPFNGFVSEFLIYNGMFSGLHGSDKMLMSSIVGGLFGLALIGGLAILCFTKAFGTVFLGSPREFFSNTAEESNRGKLTAMYAIVILMITIGLLPQYFIKAISNAIALFTNQMNNAALSLSVGNTISAIGIYAAVFIVLIGVIYFIRKKITANKSSQINETWNCGYAVPTAKMQYTASSFVRAYRKLAEPVLTIYKKKKEIVKVFPETGGQETLPYDKAELWLIDYPLQQLKKFFNRFIFLQNGNLQFYILYGVVFITMVLVVPFVFIYIKALIHFLNQI</sequence>
<feature type="transmembrane region" description="Helical" evidence="7">
    <location>
        <begin position="270"/>
        <end position="292"/>
    </location>
</feature>
<keyword evidence="5 9" id="KW-0560">Oxidoreductase</keyword>
<comment type="caution">
    <text evidence="9">The sequence shown here is derived from an EMBL/GenBank/DDBJ whole genome shotgun (WGS) entry which is preliminary data.</text>
</comment>
<accession>A0A1J5RMJ0</accession>
<evidence type="ECO:0000256" key="7">
    <source>
        <dbReference type="SAM" id="Phobius"/>
    </source>
</evidence>
<feature type="transmembrane region" description="Helical" evidence="7">
    <location>
        <begin position="512"/>
        <end position="539"/>
    </location>
</feature>
<feature type="transmembrane region" description="Helical" evidence="7">
    <location>
        <begin position="473"/>
        <end position="492"/>
    </location>
</feature>
<feature type="transmembrane region" description="Helical" evidence="7">
    <location>
        <begin position="642"/>
        <end position="663"/>
    </location>
</feature>
<evidence type="ECO:0000256" key="2">
    <source>
        <dbReference type="ARBA" id="ARBA00022475"/>
    </source>
</evidence>
<evidence type="ECO:0000259" key="8">
    <source>
        <dbReference type="Pfam" id="PF00361"/>
    </source>
</evidence>
<organism evidence="9">
    <name type="scientific">mine drainage metagenome</name>
    <dbReference type="NCBI Taxonomy" id="410659"/>
    <lineage>
        <taxon>unclassified sequences</taxon>
        <taxon>metagenomes</taxon>
        <taxon>ecological metagenomes</taxon>
    </lineage>
</organism>
<evidence type="ECO:0000256" key="6">
    <source>
        <dbReference type="ARBA" id="ARBA00023136"/>
    </source>
</evidence>
<evidence type="ECO:0000256" key="1">
    <source>
        <dbReference type="ARBA" id="ARBA00004651"/>
    </source>
</evidence>
<reference evidence="9" key="1">
    <citation type="submission" date="2016-10" db="EMBL/GenBank/DDBJ databases">
        <title>Sequence of Gallionella enrichment culture.</title>
        <authorList>
            <person name="Poehlein A."/>
            <person name="Muehling M."/>
            <person name="Daniel R."/>
        </authorList>
    </citation>
    <scope>NUCLEOTIDE SEQUENCE</scope>
</reference>
<protein>
    <submittedName>
        <fullName evidence="9">Hydrogenase-4 component B</fullName>
        <ecNumber evidence="9">1.-.-.-</ecNumber>
    </submittedName>
</protein>
<keyword evidence="2" id="KW-1003">Cell membrane</keyword>
<dbReference type="InterPro" id="IPR003918">
    <property type="entry name" value="NADH_UbQ_OxRdtase"/>
</dbReference>
<dbReference type="GO" id="GO:0042773">
    <property type="term" value="P:ATP synthesis coupled electron transport"/>
    <property type="evidence" value="ECO:0007669"/>
    <property type="project" value="InterPro"/>
</dbReference>
<feature type="domain" description="NADH:quinone oxidoreductase/Mrp antiporter transmembrane" evidence="8">
    <location>
        <begin position="129"/>
        <end position="412"/>
    </location>
</feature>
<dbReference type="EMBL" id="MLJW01000281">
    <property type="protein sequence ID" value="OIQ90739.1"/>
    <property type="molecule type" value="Genomic_DNA"/>
</dbReference>
<name>A0A1J5RMJ0_9ZZZZ</name>
<keyword evidence="4 7" id="KW-1133">Transmembrane helix</keyword>
<dbReference type="InterPro" id="IPR001750">
    <property type="entry name" value="ND/Mrp_TM"/>
</dbReference>
<gene>
    <name evidence="9" type="primary">hyfB_20</name>
    <name evidence="9" type="ORF">GALL_273480</name>
</gene>